<name>A0A4V3WPI6_CAMSN</name>
<organism evidence="13 14">
    <name type="scientific">Camellia sinensis var. sinensis</name>
    <name type="common">China tea</name>
    <dbReference type="NCBI Taxonomy" id="542762"/>
    <lineage>
        <taxon>Eukaryota</taxon>
        <taxon>Viridiplantae</taxon>
        <taxon>Streptophyta</taxon>
        <taxon>Embryophyta</taxon>
        <taxon>Tracheophyta</taxon>
        <taxon>Spermatophyta</taxon>
        <taxon>Magnoliopsida</taxon>
        <taxon>eudicotyledons</taxon>
        <taxon>Gunneridae</taxon>
        <taxon>Pentapetalae</taxon>
        <taxon>asterids</taxon>
        <taxon>Ericales</taxon>
        <taxon>Theaceae</taxon>
        <taxon>Camellia</taxon>
    </lineage>
</organism>
<dbReference type="SUPFAM" id="SSF56112">
    <property type="entry name" value="Protein kinase-like (PK-like)"/>
    <property type="match status" value="1"/>
</dbReference>
<gene>
    <name evidence="13" type="ORF">TEA_028772</name>
</gene>
<keyword evidence="7 11" id="KW-0472">Membrane</keyword>
<dbReference type="Pfam" id="PF07714">
    <property type="entry name" value="PK_Tyr_Ser-Thr"/>
    <property type="match status" value="1"/>
</dbReference>
<dbReference type="SUPFAM" id="SSF52058">
    <property type="entry name" value="L domain-like"/>
    <property type="match status" value="1"/>
</dbReference>
<evidence type="ECO:0000256" key="1">
    <source>
        <dbReference type="ARBA" id="ARBA00004479"/>
    </source>
</evidence>
<dbReference type="Gene3D" id="3.30.200.20">
    <property type="entry name" value="Phosphorylase Kinase, domain 1"/>
    <property type="match status" value="1"/>
</dbReference>
<feature type="compositionally biased region" description="Polar residues" evidence="10">
    <location>
        <begin position="776"/>
        <end position="798"/>
    </location>
</feature>
<proteinExistence type="predicted"/>
<comment type="caution">
    <text evidence="13">The sequence shown here is derived from an EMBL/GenBank/DDBJ whole genome shotgun (WGS) entry which is preliminary data.</text>
</comment>
<dbReference type="InterPro" id="IPR032675">
    <property type="entry name" value="LRR_dom_sf"/>
</dbReference>
<dbReference type="Gene3D" id="3.80.10.10">
    <property type="entry name" value="Ribonuclease Inhibitor"/>
    <property type="match status" value="2"/>
</dbReference>
<evidence type="ECO:0000256" key="2">
    <source>
        <dbReference type="ARBA" id="ARBA00022614"/>
    </source>
</evidence>
<keyword evidence="5" id="KW-0677">Repeat</keyword>
<dbReference type="FunFam" id="1.10.510.10:FF:000431">
    <property type="entry name" value="Putative inactive leucine-rich repeat receptor-like protein kinase"/>
    <property type="match status" value="1"/>
</dbReference>
<dbReference type="InterPro" id="IPR011009">
    <property type="entry name" value="Kinase-like_dom_sf"/>
</dbReference>
<keyword evidence="2" id="KW-0433">Leucine-rich repeat</keyword>
<dbReference type="FunFam" id="3.30.200.20:FF:000285">
    <property type="entry name" value="Putative inactive leucine-rich repeat receptor-like protein kinase"/>
    <property type="match status" value="1"/>
</dbReference>
<evidence type="ECO:0000256" key="9">
    <source>
        <dbReference type="ARBA" id="ARBA00023180"/>
    </source>
</evidence>
<evidence type="ECO:0000256" key="6">
    <source>
        <dbReference type="ARBA" id="ARBA00022989"/>
    </source>
</evidence>
<feature type="region of interest" description="Disordered" evidence="10">
    <location>
        <begin position="775"/>
        <end position="798"/>
    </location>
</feature>
<keyword evidence="9" id="KW-0325">Glycoprotein</keyword>
<reference evidence="13 14" key="1">
    <citation type="journal article" date="2018" name="Proc. Natl. Acad. Sci. U.S.A.">
        <title>Draft genome sequence of Camellia sinensis var. sinensis provides insights into the evolution of the tea genome and tea quality.</title>
        <authorList>
            <person name="Wei C."/>
            <person name="Yang H."/>
            <person name="Wang S."/>
            <person name="Zhao J."/>
            <person name="Liu C."/>
            <person name="Gao L."/>
            <person name="Xia E."/>
            <person name="Lu Y."/>
            <person name="Tai Y."/>
            <person name="She G."/>
            <person name="Sun J."/>
            <person name="Cao H."/>
            <person name="Tong W."/>
            <person name="Gao Q."/>
            <person name="Li Y."/>
            <person name="Deng W."/>
            <person name="Jiang X."/>
            <person name="Wang W."/>
            <person name="Chen Q."/>
            <person name="Zhang S."/>
            <person name="Li H."/>
            <person name="Wu J."/>
            <person name="Wang P."/>
            <person name="Li P."/>
            <person name="Shi C."/>
            <person name="Zheng F."/>
            <person name="Jian J."/>
            <person name="Huang B."/>
            <person name="Shan D."/>
            <person name="Shi M."/>
            <person name="Fang C."/>
            <person name="Yue Y."/>
            <person name="Li F."/>
            <person name="Li D."/>
            <person name="Wei S."/>
            <person name="Han B."/>
            <person name="Jiang C."/>
            <person name="Yin Y."/>
            <person name="Xia T."/>
            <person name="Zhang Z."/>
            <person name="Bennetzen J.L."/>
            <person name="Zhao S."/>
            <person name="Wan X."/>
        </authorList>
    </citation>
    <scope>NUCLEOTIDE SEQUENCE [LARGE SCALE GENOMIC DNA]</scope>
    <source>
        <strain evidence="14">cv. Shuchazao</strain>
        <tissue evidence="13">Leaf</tissue>
    </source>
</reference>
<dbReference type="EMBL" id="SDRB02004000">
    <property type="protein sequence ID" value="THG16557.1"/>
    <property type="molecule type" value="Genomic_DNA"/>
</dbReference>
<comment type="subcellular location">
    <subcellularLocation>
        <location evidence="1">Membrane</location>
        <topology evidence="1">Single-pass type I membrane protein</topology>
    </subcellularLocation>
</comment>
<dbReference type="GO" id="GO:0004672">
    <property type="term" value="F:protein kinase activity"/>
    <property type="evidence" value="ECO:0007669"/>
    <property type="project" value="InterPro"/>
</dbReference>
<evidence type="ECO:0000313" key="14">
    <source>
        <dbReference type="Proteomes" id="UP000306102"/>
    </source>
</evidence>
<dbReference type="InterPro" id="IPR001245">
    <property type="entry name" value="Ser-Thr/Tyr_kinase_cat_dom"/>
</dbReference>
<keyword evidence="8" id="KW-0675">Receptor</keyword>
<accession>A0A4V3WPI6</accession>
<dbReference type="PANTHER" id="PTHR48006">
    <property type="entry name" value="LEUCINE-RICH REPEAT-CONTAINING PROTEIN DDB_G0281931-RELATED"/>
    <property type="match status" value="1"/>
</dbReference>
<dbReference type="PROSITE" id="PS50011">
    <property type="entry name" value="PROTEIN_KINASE_DOM"/>
    <property type="match status" value="1"/>
</dbReference>
<evidence type="ECO:0000256" key="4">
    <source>
        <dbReference type="ARBA" id="ARBA00022729"/>
    </source>
</evidence>
<sequence length="798" mass="88360">MHLAIVLMAKGFSHSSFLVLVIISLSISYSEQLQSSQVQTLLRIQHLLNFPSVLSSWNNETDFCNTEPSPSLTVVCYDESITQLHIIGNKGVPPLPRNFSIDSFFTTLVRIPSLKVLTLVSLGLWGPLPGKISRLSSLEILNISSNFLYSNIPQEMSILTNLQTLILDDNMFSGQLPDWLSSLSLLAVLSLKTNSLNGSLPESLGSLETLRVLALSHNNFFGEVPDLGSLTSLQVLDLEDNSLGPQFPHLGNKLVTLILRKNKFSSGIPDEVSTYYQLQKLDISFNRFVGPFPPSLLSLPSITYLSIAGNRFTGMLFDNLSCNSELEFVDLSSNLLIGKLPNCFESSSKDRVVLYAGNCLTTGDKTQHGFSFCRNEALAVGILPHRRKSERASKVVLGLSISGGIIGGITLVGLAFVIVRRVHLKKTKGKPQPRLIAVHASTGYTSKLSSEASKVSPVWYVSQAMKIGALGVPSYRTFSLEELEAATDNFDTSTFLAEGSHGQMYRGQLKDGSVVAIRCLKMKRSHGTQNYMHHIEFISKLRHRHLVSALGHCFECNLDDSSVIRLFLIFEYVPNGTLRSWISERRARRTLTWTQRIAAAIGVAKGIEFLHTGIVPGVFSNSLKITDVLLDQNLVAKISSYNLPLLSENMEKVGTQNSSGRSKELNTARVKHEEKSDVYDFGVILLEIILGRPLNSRIEVDIVRDELQRIIAADDAARRGIVDPAIQNAYSDESLKTMMEICIRCLLKDPEVRPSIEDVLWNLQFAAQVQDAWRGDSQSSEGSPVSYFQTPRQQLTIQ</sequence>
<dbReference type="Pfam" id="PF00560">
    <property type="entry name" value="LRR_1"/>
    <property type="match status" value="2"/>
</dbReference>
<evidence type="ECO:0000256" key="11">
    <source>
        <dbReference type="SAM" id="Phobius"/>
    </source>
</evidence>
<evidence type="ECO:0000256" key="8">
    <source>
        <dbReference type="ARBA" id="ARBA00023170"/>
    </source>
</evidence>
<evidence type="ECO:0000256" key="3">
    <source>
        <dbReference type="ARBA" id="ARBA00022692"/>
    </source>
</evidence>
<dbReference type="GO" id="GO:0016020">
    <property type="term" value="C:membrane"/>
    <property type="evidence" value="ECO:0007669"/>
    <property type="project" value="UniProtKB-SubCell"/>
</dbReference>
<dbReference type="PANTHER" id="PTHR48006:SF84">
    <property type="entry name" value="REPEAT TRANSMEMBRANE PROTEIN KINASE, PUTATIVE, EXPRESSED-RELATED"/>
    <property type="match status" value="1"/>
</dbReference>
<keyword evidence="4" id="KW-0732">Signal</keyword>
<evidence type="ECO:0000259" key="12">
    <source>
        <dbReference type="PROSITE" id="PS50011"/>
    </source>
</evidence>
<keyword evidence="6 11" id="KW-1133">Transmembrane helix</keyword>
<dbReference type="InterPro" id="IPR000719">
    <property type="entry name" value="Prot_kinase_dom"/>
</dbReference>
<dbReference type="FunFam" id="3.80.10.10:FF:000155">
    <property type="entry name" value="Putative inactive leucine-rich repeat receptor-like protein kinase"/>
    <property type="match status" value="1"/>
</dbReference>
<dbReference type="InterPro" id="IPR051824">
    <property type="entry name" value="LRR_Rcpt-Like_S/T_Kinase"/>
</dbReference>
<dbReference type="Proteomes" id="UP000306102">
    <property type="component" value="Unassembled WGS sequence"/>
</dbReference>
<keyword evidence="3 11" id="KW-0812">Transmembrane</keyword>
<dbReference type="FunFam" id="3.80.10.10:FF:001001">
    <property type="entry name" value="Probable inactive leucine-rich repeat receptor-like protein kinase At3g03770"/>
    <property type="match status" value="1"/>
</dbReference>
<feature type="domain" description="Protein kinase" evidence="12">
    <location>
        <begin position="490"/>
        <end position="765"/>
    </location>
</feature>
<dbReference type="Gene3D" id="1.10.510.10">
    <property type="entry name" value="Transferase(Phosphotransferase) domain 1"/>
    <property type="match status" value="1"/>
</dbReference>
<protein>
    <recommendedName>
        <fullName evidence="12">Protein kinase domain-containing protein</fullName>
    </recommendedName>
</protein>
<dbReference type="GO" id="GO:0005524">
    <property type="term" value="F:ATP binding"/>
    <property type="evidence" value="ECO:0007669"/>
    <property type="project" value="InterPro"/>
</dbReference>
<evidence type="ECO:0000256" key="10">
    <source>
        <dbReference type="SAM" id="MobiDB-lite"/>
    </source>
</evidence>
<dbReference type="AlphaFoldDB" id="A0A4V3WPI6"/>
<feature type="transmembrane region" description="Helical" evidence="11">
    <location>
        <begin position="395"/>
        <end position="419"/>
    </location>
</feature>
<dbReference type="InterPro" id="IPR001611">
    <property type="entry name" value="Leu-rich_rpt"/>
</dbReference>
<evidence type="ECO:0000256" key="7">
    <source>
        <dbReference type="ARBA" id="ARBA00023136"/>
    </source>
</evidence>
<keyword evidence="14" id="KW-1185">Reference proteome</keyword>
<evidence type="ECO:0000313" key="13">
    <source>
        <dbReference type="EMBL" id="THG16557.1"/>
    </source>
</evidence>
<evidence type="ECO:0000256" key="5">
    <source>
        <dbReference type="ARBA" id="ARBA00022737"/>
    </source>
</evidence>